<sequence length="260" mass="27515">MRPVPVFLIVALAAQLQLFIEVDGANLTYCVEHHKSDKLDQFNKLEDCKDFCKKQPNDCQTYCAQHAHDNEWPCKSETSSNENATVKSNNPTQGTPQNGVNPGQTTTPSANNLSPPATSQSHLPYSDTSQQAAYRGGSSAPHYIDASAPNPYHGGDNPNGYTSGFVPPPNRGEKKNSSDHIFGNDGHSTNPVANILPDAVVGDLVGDILPGTTGLLDNIGSTTGLLDNIGRTTGLLGNIGRTTGLLGNIGNILEGINIGR</sequence>
<feature type="compositionally biased region" description="Polar residues" evidence="1">
    <location>
        <begin position="76"/>
        <end position="132"/>
    </location>
</feature>
<protein>
    <submittedName>
        <fullName evidence="3">Uncharacterized protein</fullName>
    </submittedName>
</protein>
<gene>
    <name evidence="3" type="ORF">CROQUDRAFT_715521</name>
</gene>
<comment type="caution">
    <text evidence="3">The sequence shown here is derived from an EMBL/GenBank/DDBJ whole genome shotgun (WGS) entry which is preliminary data.</text>
</comment>
<reference evidence="3" key="1">
    <citation type="submission" date="2013-11" db="EMBL/GenBank/DDBJ databases">
        <title>Genome sequence of the fusiform rust pathogen reveals effectors for host alternation and coevolution with pine.</title>
        <authorList>
            <consortium name="DOE Joint Genome Institute"/>
            <person name="Smith K."/>
            <person name="Pendleton A."/>
            <person name="Kubisiak T."/>
            <person name="Anderson C."/>
            <person name="Salamov A."/>
            <person name="Aerts A."/>
            <person name="Riley R."/>
            <person name="Clum A."/>
            <person name="Lindquist E."/>
            <person name="Ence D."/>
            <person name="Campbell M."/>
            <person name="Kronenberg Z."/>
            <person name="Feau N."/>
            <person name="Dhillon B."/>
            <person name="Hamelin R."/>
            <person name="Burleigh J."/>
            <person name="Smith J."/>
            <person name="Yandell M."/>
            <person name="Nelson C."/>
            <person name="Grigoriev I."/>
            <person name="Davis J."/>
        </authorList>
    </citation>
    <scope>NUCLEOTIDE SEQUENCE</scope>
    <source>
        <strain evidence="3">G11</strain>
    </source>
</reference>
<accession>A0A9P6TCB8</accession>
<evidence type="ECO:0000313" key="3">
    <source>
        <dbReference type="EMBL" id="KAG0146589.1"/>
    </source>
</evidence>
<keyword evidence="4" id="KW-1185">Reference proteome</keyword>
<proteinExistence type="predicted"/>
<keyword evidence="2" id="KW-0732">Signal</keyword>
<feature type="signal peptide" evidence="2">
    <location>
        <begin position="1"/>
        <end position="24"/>
    </location>
</feature>
<name>A0A9P6TCB8_9BASI</name>
<organism evidence="3 4">
    <name type="scientific">Cronartium quercuum f. sp. fusiforme G11</name>
    <dbReference type="NCBI Taxonomy" id="708437"/>
    <lineage>
        <taxon>Eukaryota</taxon>
        <taxon>Fungi</taxon>
        <taxon>Dikarya</taxon>
        <taxon>Basidiomycota</taxon>
        <taxon>Pucciniomycotina</taxon>
        <taxon>Pucciniomycetes</taxon>
        <taxon>Pucciniales</taxon>
        <taxon>Coleosporiaceae</taxon>
        <taxon>Cronartium</taxon>
    </lineage>
</organism>
<dbReference type="AlphaFoldDB" id="A0A9P6TCB8"/>
<feature type="region of interest" description="Disordered" evidence="1">
    <location>
        <begin position="74"/>
        <end position="186"/>
    </location>
</feature>
<feature type="chain" id="PRO_5040156000" evidence="2">
    <location>
        <begin position="25"/>
        <end position="260"/>
    </location>
</feature>
<evidence type="ECO:0000256" key="2">
    <source>
        <dbReference type="SAM" id="SignalP"/>
    </source>
</evidence>
<evidence type="ECO:0000313" key="4">
    <source>
        <dbReference type="Proteomes" id="UP000886653"/>
    </source>
</evidence>
<evidence type="ECO:0000256" key="1">
    <source>
        <dbReference type="SAM" id="MobiDB-lite"/>
    </source>
</evidence>
<dbReference type="EMBL" id="MU167259">
    <property type="protein sequence ID" value="KAG0146589.1"/>
    <property type="molecule type" value="Genomic_DNA"/>
</dbReference>
<dbReference type="Proteomes" id="UP000886653">
    <property type="component" value="Unassembled WGS sequence"/>
</dbReference>